<feature type="region of interest" description="Disordered" evidence="1">
    <location>
        <begin position="33"/>
        <end position="61"/>
    </location>
</feature>
<accession>A0ABW4APA1</accession>
<evidence type="ECO:0000259" key="3">
    <source>
        <dbReference type="Pfam" id="PF00188"/>
    </source>
</evidence>
<dbReference type="PANTHER" id="PTHR31157">
    <property type="entry name" value="SCP DOMAIN-CONTAINING PROTEIN"/>
    <property type="match status" value="1"/>
</dbReference>
<comment type="caution">
    <text evidence="4">The sequence shown here is derived from an EMBL/GenBank/DDBJ whole genome shotgun (WGS) entry which is preliminary data.</text>
</comment>
<dbReference type="EMBL" id="JBHTMK010000060">
    <property type="protein sequence ID" value="MFD1372686.1"/>
    <property type="molecule type" value="Genomic_DNA"/>
</dbReference>
<reference evidence="5" key="1">
    <citation type="journal article" date="2019" name="Int. J. Syst. Evol. Microbiol.">
        <title>The Global Catalogue of Microorganisms (GCM) 10K type strain sequencing project: providing services to taxonomists for standard genome sequencing and annotation.</title>
        <authorList>
            <consortium name="The Broad Institute Genomics Platform"/>
            <consortium name="The Broad Institute Genome Sequencing Center for Infectious Disease"/>
            <person name="Wu L."/>
            <person name="Ma J."/>
        </authorList>
    </citation>
    <scope>NUCLEOTIDE SEQUENCE [LARGE SCALE GENOMIC DNA]</scope>
    <source>
        <strain evidence="5">CCM 7526</strain>
    </source>
</reference>
<dbReference type="Gene3D" id="3.40.33.10">
    <property type="entry name" value="CAP"/>
    <property type="match status" value="1"/>
</dbReference>
<dbReference type="PANTHER" id="PTHR31157:SF1">
    <property type="entry name" value="SCP DOMAIN-CONTAINING PROTEIN"/>
    <property type="match status" value="1"/>
</dbReference>
<feature type="signal peptide" evidence="2">
    <location>
        <begin position="1"/>
        <end position="32"/>
    </location>
</feature>
<gene>
    <name evidence="4" type="ORF">ACFQ5G_45800</name>
</gene>
<dbReference type="RefSeq" id="WP_317795138.1">
    <property type="nucleotide sequence ID" value="NZ_AP028461.1"/>
</dbReference>
<dbReference type="InterPro" id="IPR014044">
    <property type="entry name" value="CAP_dom"/>
</dbReference>
<protein>
    <submittedName>
        <fullName evidence="4">CAP domain-containing protein</fullName>
    </submittedName>
</protein>
<feature type="domain" description="SCP" evidence="3">
    <location>
        <begin position="137"/>
        <end position="251"/>
    </location>
</feature>
<evidence type="ECO:0000256" key="1">
    <source>
        <dbReference type="SAM" id="MobiDB-lite"/>
    </source>
</evidence>
<dbReference type="Proteomes" id="UP001597183">
    <property type="component" value="Unassembled WGS sequence"/>
</dbReference>
<name>A0ABW4APA1_9ACTN</name>
<proteinExistence type="predicted"/>
<dbReference type="SUPFAM" id="SSF55797">
    <property type="entry name" value="PR-1-like"/>
    <property type="match status" value="1"/>
</dbReference>
<organism evidence="4 5">
    <name type="scientific">Actinoplanes sichuanensis</name>
    <dbReference type="NCBI Taxonomy" id="512349"/>
    <lineage>
        <taxon>Bacteria</taxon>
        <taxon>Bacillati</taxon>
        <taxon>Actinomycetota</taxon>
        <taxon>Actinomycetes</taxon>
        <taxon>Micromonosporales</taxon>
        <taxon>Micromonosporaceae</taxon>
        <taxon>Actinoplanes</taxon>
    </lineage>
</organism>
<evidence type="ECO:0000313" key="5">
    <source>
        <dbReference type="Proteomes" id="UP001597183"/>
    </source>
</evidence>
<feature type="chain" id="PRO_5046754526" evidence="2">
    <location>
        <begin position="33"/>
        <end position="253"/>
    </location>
</feature>
<keyword evidence="2" id="KW-0732">Signal</keyword>
<evidence type="ECO:0000256" key="2">
    <source>
        <dbReference type="SAM" id="SignalP"/>
    </source>
</evidence>
<dbReference type="Pfam" id="PF00188">
    <property type="entry name" value="CAP"/>
    <property type="match status" value="1"/>
</dbReference>
<dbReference type="CDD" id="cd05379">
    <property type="entry name" value="CAP_bacterial"/>
    <property type="match status" value="1"/>
</dbReference>
<dbReference type="InterPro" id="IPR035940">
    <property type="entry name" value="CAP_sf"/>
</dbReference>
<sequence length="253" mass="25975">MRQLLRRLAVTAVLAPVAAIGVTTMFASPAEAAPAKTHPWPGAGQAGPGHHGGWKHRGPAWPMPGQFPGMPAPEMPFPGMPAPETPFPGMPAPGMPVPEMPAPGMPAPEMPAPEVPAPATPAPGDSTDQSVVAEINRLINEQRTGNGCAALTVDAQLTAAAQAHSTWMAQNGTLSHTGDGGSTFVTRAKAAGYAQPSAENIAMGYRTAAEVVDGWMNSPGHRANIVNCQSKTVGVAAADTADGTPYYTQVFGY</sequence>
<evidence type="ECO:0000313" key="4">
    <source>
        <dbReference type="EMBL" id="MFD1372686.1"/>
    </source>
</evidence>
<keyword evidence="5" id="KW-1185">Reference proteome</keyword>